<keyword evidence="3" id="KW-1185">Reference proteome</keyword>
<accession>A0AAN5I379</accession>
<gene>
    <name evidence="2" type="ORF">PMAYCL1PPCAC_20533</name>
</gene>
<dbReference type="EMBL" id="BTRK01000004">
    <property type="protein sequence ID" value="GMR50338.1"/>
    <property type="molecule type" value="Genomic_DNA"/>
</dbReference>
<dbReference type="Proteomes" id="UP001328107">
    <property type="component" value="Unassembled WGS sequence"/>
</dbReference>
<sequence>LHLDGGRDIEGVEGVEDRLLYFLEVCIVVLVGDVLRMQMQSKVRAVVLEVVVVRQFIRNLLVDGKRRLVGPTARDVARSVPATTDHHQGHIVGAEELDARSVA</sequence>
<reference evidence="3" key="1">
    <citation type="submission" date="2022-10" db="EMBL/GenBank/DDBJ databases">
        <title>Genome assembly of Pristionchus species.</title>
        <authorList>
            <person name="Yoshida K."/>
            <person name="Sommer R.J."/>
        </authorList>
    </citation>
    <scope>NUCLEOTIDE SEQUENCE [LARGE SCALE GENOMIC DNA]</scope>
    <source>
        <strain evidence="3">RS5460</strain>
    </source>
</reference>
<dbReference type="AlphaFoldDB" id="A0AAN5I379"/>
<organism evidence="2 3">
    <name type="scientific">Pristionchus mayeri</name>
    <dbReference type="NCBI Taxonomy" id="1317129"/>
    <lineage>
        <taxon>Eukaryota</taxon>
        <taxon>Metazoa</taxon>
        <taxon>Ecdysozoa</taxon>
        <taxon>Nematoda</taxon>
        <taxon>Chromadorea</taxon>
        <taxon>Rhabditida</taxon>
        <taxon>Rhabditina</taxon>
        <taxon>Diplogasteromorpha</taxon>
        <taxon>Diplogasteroidea</taxon>
        <taxon>Neodiplogasteridae</taxon>
        <taxon>Pristionchus</taxon>
    </lineage>
</organism>
<name>A0AAN5I379_9BILA</name>
<evidence type="ECO:0000313" key="3">
    <source>
        <dbReference type="Proteomes" id="UP001328107"/>
    </source>
</evidence>
<proteinExistence type="predicted"/>
<feature type="non-terminal residue" evidence="2">
    <location>
        <position position="1"/>
    </location>
</feature>
<evidence type="ECO:0000256" key="1">
    <source>
        <dbReference type="SAM" id="MobiDB-lite"/>
    </source>
</evidence>
<evidence type="ECO:0000313" key="2">
    <source>
        <dbReference type="EMBL" id="GMR50338.1"/>
    </source>
</evidence>
<feature type="region of interest" description="Disordered" evidence="1">
    <location>
        <begin position="79"/>
        <end position="103"/>
    </location>
</feature>
<protein>
    <submittedName>
        <fullName evidence="2">Uncharacterized protein</fullName>
    </submittedName>
</protein>
<comment type="caution">
    <text evidence="2">The sequence shown here is derived from an EMBL/GenBank/DDBJ whole genome shotgun (WGS) entry which is preliminary data.</text>
</comment>